<protein>
    <submittedName>
        <fullName evidence="2">Disease resistance protein TIR-NBS-LRR class family</fullName>
    </submittedName>
</protein>
<sequence>MIPFNLKKAGATYYRLVNHMFAGQIGNNMEVYVDDMLVKSMNTEDHIGHLRGMFEVLRKYCMKLNPLKCTFRVASGKFLSYMVNQRGIEANLEKIQALIEMRSPSSPKEVQSLMGRLAALNWFISKATNRCQPFFRTIKGGKRFEWTEKCEKAFQDLKILLEKGRTTFQIEEWRNVAHLPCRVRKGSKFSLNQGRRPSAASCLLCEQSLLGCENEVPRHGKTRPIFDHRLPKAPAVFPVT</sequence>
<proteinExistence type="predicted"/>
<keyword evidence="3" id="KW-1185">Reference proteome</keyword>
<dbReference type="InterPro" id="IPR043128">
    <property type="entry name" value="Rev_trsase/Diguanyl_cyclase"/>
</dbReference>
<accession>A0ABD1QWB4</accession>
<dbReference type="Gene3D" id="3.30.70.270">
    <property type="match status" value="2"/>
</dbReference>
<dbReference type="SUPFAM" id="SSF56672">
    <property type="entry name" value="DNA/RNA polymerases"/>
    <property type="match status" value="1"/>
</dbReference>
<reference evidence="3" key="1">
    <citation type="submission" date="2024-07" db="EMBL/GenBank/DDBJ databases">
        <title>Two chromosome-level genome assemblies of Korean endemic species Abeliophyllum distichum and Forsythia ovata (Oleaceae).</title>
        <authorList>
            <person name="Jang H."/>
        </authorList>
    </citation>
    <scope>NUCLEOTIDE SEQUENCE [LARGE SCALE GENOMIC DNA]</scope>
</reference>
<dbReference type="PANTHER" id="PTHR37984:SF5">
    <property type="entry name" value="PROTEIN NYNRIN-LIKE"/>
    <property type="match status" value="1"/>
</dbReference>
<evidence type="ECO:0000313" key="3">
    <source>
        <dbReference type="Proteomes" id="UP001604336"/>
    </source>
</evidence>
<dbReference type="InterPro" id="IPR050951">
    <property type="entry name" value="Retrovirus_Pol_polyprotein"/>
</dbReference>
<dbReference type="Pfam" id="PF00078">
    <property type="entry name" value="RVT_1"/>
    <property type="match status" value="1"/>
</dbReference>
<comment type="caution">
    <text evidence="2">The sequence shown here is derived from an EMBL/GenBank/DDBJ whole genome shotgun (WGS) entry which is preliminary data.</text>
</comment>
<dbReference type="CDD" id="cd01647">
    <property type="entry name" value="RT_LTR"/>
    <property type="match status" value="1"/>
</dbReference>
<organism evidence="2 3">
    <name type="scientific">Abeliophyllum distichum</name>
    <dbReference type="NCBI Taxonomy" id="126358"/>
    <lineage>
        <taxon>Eukaryota</taxon>
        <taxon>Viridiplantae</taxon>
        <taxon>Streptophyta</taxon>
        <taxon>Embryophyta</taxon>
        <taxon>Tracheophyta</taxon>
        <taxon>Spermatophyta</taxon>
        <taxon>Magnoliopsida</taxon>
        <taxon>eudicotyledons</taxon>
        <taxon>Gunneridae</taxon>
        <taxon>Pentapetalae</taxon>
        <taxon>asterids</taxon>
        <taxon>lamiids</taxon>
        <taxon>Lamiales</taxon>
        <taxon>Oleaceae</taxon>
        <taxon>Forsythieae</taxon>
        <taxon>Abeliophyllum</taxon>
    </lineage>
</organism>
<evidence type="ECO:0000259" key="1">
    <source>
        <dbReference type="Pfam" id="PF00078"/>
    </source>
</evidence>
<name>A0ABD1QWB4_9LAMI</name>
<dbReference type="Proteomes" id="UP001604336">
    <property type="component" value="Unassembled WGS sequence"/>
</dbReference>
<dbReference type="InterPro" id="IPR043502">
    <property type="entry name" value="DNA/RNA_pol_sf"/>
</dbReference>
<dbReference type="EMBL" id="JBFOLK010000010">
    <property type="protein sequence ID" value="KAL2480495.1"/>
    <property type="molecule type" value="Genomic_DNA"/>
</dbReference>
<dbReference type="AlphaFoldDB" id="A0ABD1QWB4"/>
<dbReference type="InterPro" id="IPR000477">
    <property type="entry name" value="RT_dom"/>
</dbReference>
<evidence type="ECO:0000313" key="2">
    <source>
        <dbReference type="EMBL" id="KAL2480495.1"/>
    </source>
</evidence>
<feature type="domain" description="Reverse transcriptase" evidence="1">
    <location>
        <begin position="3"/>
        <end position="82"/>
    </location>
</feature>
<dbReference type="PANTHER" id="PTHR37984">
    <property type="entry name" value="PROTEIN CBG26694"/>
    <property type="match status" value="1"/>
</dbReference>
<gene>
    <name evidence="2" type="ORF">Adt_33461</name>
</gene>